<evidence type="ECO:0000313" key="12">
    <source>
        <dbReference type="Proteomes" id="UP000494206"/>
    </source>
</evidence>
<feature type="active site" description="Proton acceptor" evidence="8">
    <location>
        <position position="872"/>
    </location>
</feature>
<dbReference type="InterPro" id="IPR016035">
    <property type="entry name" value="Acyl_Trfase/lysoPLipase"/>
</dbReference>
<feature type="repeat" description="ANK" evidence="7">
    <location>
        <begin position="575"/>
        <end position="612"/>
    </location>
</feature>
<protein>
    <recommendedName>
        <fullName evidence="1">phospholipase A2</fullName>
        <ecNumber evidence="1">3.1.1.4</ecNumber>
    </recommendedName>
</protein>
<dbReference type="EC" id="3.1.1.4" evidence="1"/>
<evidence type="ECO:0000259" key="10">
    <source>
        <dbReference type="PROSITE" id="PS51635"/>
    </source>
</evidence>
<comment type="catalytic activity">
    <reaction evidence="6">
        <text>a 1,2-diacyl-sn-glycero-3-phosphocholine + H2O = a 1-acyl-sn-glycero-3-phosphocholine + a fatty acid + H(+)</text>
        <dbReference type="Rhea" id="RHEA:15801"/>
        <dbReference type="ChEBI" id="CHEBI:15377"/>
        <dbReference type="ChEBI" id="CHEBI:15378"/>
        <dbReference type="ChEBI" id="CHEBI:28868"/>
        <dbReference type="ChEBI" id="CHEBI:57643"/>
        <dbReference type="ChEBI" id="CHEBI:58168"/>
        <dbReference type="EC" id="3.1.1.4"/>
    </reaction>
    <physiologicalReaction direction="left-to-right" evidence="6">
        <dbReference type="Rhea" id="RHEA:15802"/>
    </physiologicalReaction>
</comment>
<evidence type="ECO:0000256" key="9">
    <source>
        <dbReference type="SAM" id="MobiDB-lite"/>
    </source>
</evidence>
<evidence type="ECO:0000256" key="6">
    <source>
        <dbReference type="ARBA" id="ARBA00023422"/>
    </source>
</evidence>
<feature type="short sequence motif" description="GXGXXG" evidence="8">
    <location>
        <begin position="716"/>
        <end position="721"/>
    </location>
</feature>
<sequence length="1035" mass="116247">MKATINREHVHNGEKHVDHQILQLTGATTCFYQPTTSRFGEIAPSKSPMGQLMHPYYNAEHRSVLNRSFSNPEIPTSSFSNYVLGTAEVEADLKQEDICEMSSSENNKSMESFTDSVDVGIDVANAPEDFIFVDKGSIAMGSFKQKDQSGNSSPLPGETDKLINRTSKNTPTSEKNDTSYTLDTVVSLVRNVPAILNKWLKKPWYASRSDEVCTFPYMVLSQYKIIPTDIDNDKFLIAIWDGEDNRVDEFFHLTYAPFGFYETNEKNDYNDSTKKPVCFSLYRATDKKEIMDLLHLCDKKTYLFETTDPHQVGAKTKFEELLSQIRSKPHYQLIHLAIASDRLDFFSDESIVRLNATNEPFKNQLRSLCNTENCYPVHLAVAMNRIKIVERLLELEPQLFTETDTLGNNVWHHVSSATCAVAIWDKCADTHRFIDERNNEGQTPLTEAVSNAKPLVTTFLIRKGAKFGRGERNELFLAMLSKNAQSVVEVVLATKPEIVHERDSLGNSAIHVACYKESLNALLHKKNELGLNIDLKNNVGETALLVYMSSKKPDLLPLLVTLYAHGADLNATDPHGNTALHKAAALVEAKKINMDCVKFLISAGADPNKVNERGESPRHLAAGLQNHDMLKILKVAGAKRCPRGYRGCRSECRSRAVDQPTSDEENDEFLKTVVIGTAEDYEKTELTDAENLNNKKVLSSPRKGKRSRINLISFDGGGIRGLVIIQTLIAIEEALGEPIFKYFDWAAGTSTGSLIMAGLACGKSLRQMQQTYLLLKDRVFDGYIPPFDTLQLEKFIQDEFGMAAVSAIKYPRLMISAVNSEKLPVRLEMARNYKSPDPKDKETPKDLPLWMALRRSTAAPVLFKPSEDRYIDGGIISNNPALDLMSEVHEYNRRLQMSQRESHMVQLNCIVSFGTGQIPCTTIDTLSIDTNSPLQTIKTIKNLAAMFIDQATASEGAPVVRSRQWADSLETPFFRFSAPLSKNIFLSSTSDQDVCTMMWDSYIYCRKHRDYIKSLISILRHDASHPLQSSPFIDL</sequence>
<feature type="short sequence motif" description="DGA/G" evidence="8">
    <location>
        <begin position="872"/>
        <end position="874"/>
    </location>
</feature>
<evidence type="ECO:0000256" key="8">
    <source>
        <dbReference type="PROSITE-ProRule" id="PRU01161"/>
    </source>
</evidence>
<dbReference type="EMBL" id="CADEPM010000002">
    <property type="protein sequence ID" value="CAB3400551.1"/>
    <property type="molecule type" value="Genomic_DNA"/>
</dbReference>
<feature type="compositionally biased region" description="Polar residues" evidence="9">
    <location>
        <begin position="164"/>
        <end position="177"/>
    </location>
</feature>
<dbReference type="GO" id="GO:2000304">
    <property type="term" value="P:positive regulation of ceramide biosynthetic process"/>
    <property type="evidence" value="ECO:0007669"/>
    <property type="project" value="TreeGrafter"/>
</dbReference>
<evidence type="ECO:0000256" key="4">
    <source>
        <dbReference type="ARBA" id="ARBA00023043"/>
    </source>
</evidence>
<dbReference type="GO" id="GO:0052816">
    <property type="term" value="F:long-chain fatty acyl-CoA hydrolase activity"/>
    <property type="evidence" value="ECO:0007669"/>
    <property type="project" value="TreeGrafter"/>
</dbReference>
<gene>
    <name evidence="11" type="ORF">CBOVIS_LOCUS3464</name>
</gene>
<dbReference type="SMART" id="SM00248">
    <property type="entry name" value="ANK"/>
    <property type="match status" value="6"/>
</dbReference>
<feature type="domain" description="PNPLA" evidence="10">
    <location>
        <begin position="712"/>
        <end position="885"/>
    </location>
</feature>
<dbReference type="InterPro" id="IPR047148">
    <property type="entry name" value="PLPL9"/>
</dbReference>
<evidence type="ECO:0000313" key="11">
    <source>
        <dbReference type="EMBL" id="CAB3400551.1"/>
    </source>
</evidence>
<dbReference type="InterPro" id="IPR002110">
    <property type="entry name" value="Ankyrin_rpt"/>
</dbReference>
<dbReference type="GO" id="GO:0047499">
    <property type="term" value="F:calcium-independent phospholipase A2 activity"/>
    <property type="evidence" value="ECO:0007669"/>
    <property type="project" value="InterPro"/>
</dbReference>
<dbReference type="OrthoDB" id="10021675at2759"/>
<evidence type="ECO:0000256" key="2">
    <source>
        <dbReference type="ARBA" id="ARBA00022737"/>
    </source>
</evidence>
<feature type="active site" description="Nucleophile" evidence="8">
    <location>
        <position position="750"/>
    </location>
</feature>
<keyword evidence="5 8" id="KW-0443">Lipid metabolism</keyword>
<dbReference type="CDD" id="cd07212">
    <property type="entry name" value="Pat_PNPLA9"/>
    <property type="match status" value="1"/>
</dbReference>
<dbReference type="PROSITE" id="PS50088">
    <property type="entry name" value="ANK_REPEAT"/>
    <property type="match status" value="1"/>
</dbReference>
<evidence type="ECO:0000256" key="7">
    <source>
        <dbReference type="PROSITE-ProRule" id="PRU00023"/>
    </source>
</evidence>
<keyword evidence="12" id="KW-1185">Reference proteome</keyword>
<keyword evidence="2" id="KW-0677">Repeat</keyword>
<dbReference type="Gene3D" id="3.40.1090.10">
    <property type="entry name" value="Cytosolic phospholipase A2 catalytic domain"/>
    <property type="match status" value="1"/>
</dbReference>
<dbReference type="PROSITE" id="PS50297">
    <property type="entry name" value="ANK_REP_REGION"/>
    <property type="match status" value="1"/>
</dbReference>
<feature type="short sequence motif" description="GXSXG" evidence="8">
    <location>
        <begin position="748"/>
        <end position="752"/>
    </location>
</feature>
<organism evidence="11 12">
    <name type="scientific">Caenorhabditis bovis</name>
    <dbReference type="NCBI Taxonomy" id="2654633"/>
    <lineage>
        <taxon>Eukaryota</taxon>
        <taxon>Metazoa</taxon>
        <taxon>Ecdysozoa</taxon>
        <taxon>Nematoda</taxon>
        <taxon>Chromadorea</taxon>
        <taxon>Rhabditida</taxon>
        <taxon>Rhabditina</taxon>
        <taxon>Rhabditomorpha</taxon>
        <taxon>Rhabditoidea</taxon>
        <taxon>Rhabditidae</taxon>
        <taxon>Peloderinae</taxon>
        <taxon>Caenorhabditis</taxon>
    </lineage>
</organism>
<reference evidence="11 12" key="1">
    <citation type="submission" date="2020-04" db="EMBL/GenBank/DDBJ databases">
        <authorList>
            <person name="Laetsch R D."/>
            <person name="Stevens L."/>
            <person name="Kumar S."/>
            <person name="Blaxter L. M."/>
        </authorList>
    </citation>
    <scope>NUCLEOTIDE SEQUENCE [LARGE SCALE GENOMIC DNA]</scope>
</reference>
<dbReference type="AlphaFoldDB" id="A0A8S1EMI7"/>
<dbReference type="SUPFAM" id="SSF48403">
    <property type="entry name" value="Ankyrin repeat"/>
    <property type="match status" value="1"/>
</dbReference>
<name>A0A8S1EMI7_9PELO</name>
<dbReference type="Gene3D" id="1.25.40.20">
    <property type="entry name" value="Ankyrin repeat-containing domain"/>
    <property type="match status" value="2"/>
</dbReference>
<dbReference type="InterPro" id="IPR036770">
    <property type="entry name" value="Ankyrin_rpt-contain_sf"/>
</dbReference>
<feature type="region of interest" description="Disordered" evidence="9">
    <location>
        <begin position="143"/>
        <end position="177"/>
    </location>
</feature>
<dbReference type="Proteomes" id="UP000494206">
    <property type="component" value="Unassembled WGS sequence"/>
</dbReference>
<dbReference type="GO" id="GO:0005739">
    <property type="term" value="C:mitochondrion"/>
    <property type="evidence" value="ECO:0007669"/>
    <property type="project" value="TreeGrafter"/>
</dbReference>
<evidence type="ECO:0000256" key="5">
    <source>
        <dbReference type="ARBA" id="ARBA00023098"/>
    </source>
</evidence>
<accession>A0A8S1EMI7</accession>
<dbReference type="PANTHER" id="PTHR24139">
    <property type="entry name" value="CALCIUM-INDEPENDENT PHOSPHOLIPASE A2"/>
    <property type="match status" value="1"/>
</dbReference>
<dbReference type="FunFam" id="1.25.40.20:FF:000708">
    <property type="entry name" value="Intracelllar PhosphoLipase A family"/>
    <property type="match status" value="1"/>
</dbReference>
<evidence type="ECO:0000256" key="1">
    <source>
        <dbReference type="ARBA" id="ARBA00013278"/>
    </source>
</evidence>
<dbReference type="PANTHER" id="PTHR24139:SF34">
    <property type="entry name" value="85_88 KDA CALCIUM-INDEPENDENT PHOSPHOLIPASE A2"/>
    <property type="match status" value="1"/>
</dbReference>
<dbReference type="Pfam" id="PF00023">
    <property type="entry name" value="Ank"/>
    <property type="match status" value="1"/>
</dbReference>
<proteinExistence type="predicted"/>
<keyword evidence="4 7" id="KW-0040">ANK repeat</keyword>
<dbReference type="GO" id="GO:0016042">
    <property type="term" value="P:lipid catabolic process"/>
    <property type="evidence" value="ECO:0007669"/>
    <property type="project" value="UniProtKB-UniRule"/>
</dbReference>
<dbReference type="InterPro" id="IPR002641">
    <property type="entry name" value="PNPLA_dom"/>
</dbReference>
<evidence type="ECO:0000256" key="3">
    <source>
        <dbReference type="ARBA" id="ARBA00022801"/>
    </source>
</evidence>
<dbReference type="Pfam" id="PF01734">
    <property type="entry name" value="Patatin"/>
    <property type="match status" value="1"/>
</dbReference>
<dbReference type="SUPFAM" id="SSF52151">
    <property type="entry name" value="FabD/lysophospholipase-like"/>
    <property type="match status" value="1"/>
</dbReference>
<keyword evidence="8" id="KW-0442">Lipid degradation</keyword>
<keyword evidence="3 8" id="KW-0378">Hydrolase</keyword>
<comment type="caution">
    <text evidence="11">The sequence shown here is derived from an EMBL/GenBank/DDBJ whole genome shotgun (WGS) entry which is preliminary data.</text>
</comment>
<dbReference type="PROSITE" id="PS51635">
    <property type="entry name" value="PNPLA"/>
    <property type="match status" value="1"/>
</dbReference>